<evidence type="ECO:0000313" key="3">
    <source>
        <dbReference type="EMBL" id="RIV83033.1"/>
    </source>
</evidence>
<evidence type="ECO:0000313" key="4">
    <source>
        <dbReference type="Proteomes" id="UP000286576"/>
    </source>
</evidence>
<dbReference type="OrthoDB" id="9794070at2"/>
<dbReference type="Pfam" id="PF07238">
    <property type="entry name" value="PilZ"/>
    <property type="match status" value="1"/>
</dbReference>
<proteinExistence type="predicted"/>
<dbReference type="InterPro" id="IPR009875">
    <property type="entry name" value="PilZ_domain"/>
</dbReference>
<feature type="region of interest" description="Disordered" evidence="1">
    <location>
        <begin position="50"/>
        <end position="71"/>
    </location>
</feature>
<dbReference type="RefSeq" id="WP_119588117.1">
    <property type="nucleotide sequence ID" value="NZ_CAWODQ010000004.1"/>
</dbReference>
<feature type="domain" description="PilZ" evidence="2">
    <location>
        <begin position="77"/>
        <end position="152"/>
    </location>
</feature>
<accession>A0A418NN22</accession>
<keyword evidence="4" id="KW-1185">Reference proteome</keyword>
<name>A0A418NN22_9SPHN</name>
<dbReference type="Proteomes" id="UP000286576">
    <property type="component" value="Unassembled WGS sequence"/>
</dbReference>
<dbReference type="SUPFAM" id="SSF141371">
    <property type="entry name" value="PilZ domain-like"/>
    <property type="match status" value="1"/>
</dbReference>
<sequence length="168" mass="18748">MNDDPFFVSRGGEVWACWLNGKPAINLGSEQNFWAAAEKLFNELNPSHAQVDKPAVNPKTANTNVQTEPADRAQKERDELRYDVTVIGKLYGSRGSREVTIFDLSTRGCRIEDYSGAPPGSLVTIKIGAVGPIAAVVRWRRDHSMGLKFEDPLYPAVLENIRKQYSLR</sequence>
<evidence type="ECO:0000256" key="1">
    <source>
        <dbReference type="SAM" id="MobiDB-lite"/>
    </source>
</evidence>
<dbReference type="EMBL" id="QXFL01000012">
    <property type="protein sequence ID" value="RIV83033.1"/>
    <property type="molecule type" value="Genomic_DNA"/>
</dbReference>
<comment type="caution">
    <text evidence="3">The sequence shown here is derived from an EMBL/GenBank/DDBJ whole genome shotgun (WGS) entry which is preliminary data.</text>
</comment>
<organism evidence="3 4">
    <name type="scientific">Aurantiacibacter zhengii</name>
    <dbReference type="NCBI Taxonomy" id="2307003"/>
    <lineage>
        <taxon>Bacteria</taxon>
        <taxon>Pseudomonadati</taxon>
        <taxon>Pseudomonadota</taxon>
        <taxon>Alphaproteobacteria</taxon>
        <taxon>Sphingomonadales</taxon>
        <taxon>Erythrobacteraceae</taxon>
        <taxon>Aurantiacibacter</taxon>
    </lineage>
</organism>
<gene>
    <name evidence="3" type="ORF">D2V07_17055</name>
</gene>
<evidence type="ECO:0000259" key="2">
    <source>
        <dbReference type="Pfam" id="PF07238"/>
    </source>
</evidence>
<protein>
    <submittedName>
        <fullName evidence="3">PilZ domain-containing protein</fullName>
    </submittedName>
</protein>
<reference evidence="3 4" key="1">
    <citation type="submission" date="2018-08" db="EMBL/GenBank/DDBJ databases">
        <title>Erythrobacter zhengii sp.nov., a bacterium isolated from deep-sea sediment.</title>
        <authorList>
            <person name="Fang C."/>
            <person name="Wu Y.-H."/>
            <person name="Sun C."/>
            <person name="Wang H."/>
            <person name="Cheng H."/>
            <person name="Meng F.-X."/>
            <person name="Wang C.-S."/>
            <person name="Xu X.-W."/>
        </authorList>
    </citation>
    <scope>NUCLEOTIDE SEQUENCE [LARGE SCALE GENOMIC DNA]</scope>
    <source>
        <strain evidence="3 4">V18</strain>
    </source>
</reference>
<dbReference type="GO" id="GO:0035438">
    <property type="term" value="F:cyclic-di-GMP binding"/>
    <property type="evidence" value="ECO:0007669"/>
    <property type="project" value="InterPro"/>
</dbReference>
<dbReference type="AlphaFoldDB" id="A0A418NN22"/>